<evidence type="ECO:0000256" key="9">
    <source>
        <dbReference type="ARBA" id="ARBA00023242"/>
    </source>
</evidence>
<keyword evidence="6 10" id="KW-0863">Zinc-finger</keyword>
<feature type="compositionally biased region" description="Basic and acidic residues" evidence="11">
    <location>
        <begin position="241"/>
        <end position="255"/>
    </location>
</feature>
<keyword evidence="8" id="KW-0694">RNA-binding</keyword>
<dbReference type="PROSITE" id="PS50103">
    <property type="entry name" value="ZF_C3H1"/>
    <property type="match status" value="2"/>
</dbReference>
<dbReference type="GO" id="GO:0008270">
    <property type="term" value="F:zinc ion binding"/>
    <property type="evidence" value="ECO:0007669"/>
    <property type="project" value="UniProtKB-KW"/>
</dbReference>
<protein>
    <recommendedName>
        <fullName evidence="3">Zinc finger CCCH domain-containing protein 14</fullName>
    </recommendedName>
</protein>
<dbReference type="Gene3D" id="4.10.1000.40">
    <property type="match status" value="1"/>
</dbReference>
<accession>A0A914WK46</accession>
<evidence type="ECO:0000256" key="6">
    <source>
        <dbReference type="ARBA" id="ARBA00022771"/>
    </source>
</evidence>
<dbReference type="FunFam" id="4.10.1000.40:FF:000006">
    <property type="entry name" value="Zinc finger CCCH domain-containing protein 14"/>
    <property type="match status" value="1"/>
</dbReference>
<organism evidence="13 14">
    <name type="scientific">Plectus sambesii</name>
    <dbReference type="NCBI Taxonomy" id="2011161"/>
    <lineage>
        <taxon>Eukaryota</taxon>
        <taxon>Metazoa</taxon>
        <taxon>Ecdysozoa</taxon>
        <taxon>Nematoda</taxon>
        <taxon>Chromadorea</taxon>
        <taxon>Plectida</taxon>
        <taxon>Plectina</taxon>
        <taxon>Plectoidea</taxon>
        <taxon>Plectidae</taxon>
        <taxon>Plectus</taxon>
    </lineage>
</organism>
<sequence>MSSQGGSEVSKKIRAAIKAKLIEIGAYVDEELPDYIMVMIANKKTKQQMQSDLQLFLAKNAFKFVEWLFDIFDRLQAVGKPEKESKDERTKTASRDKKERDSKTEKGDRKEKEREKEREVASHKSLKEKPRSSKMVETVTHSERKATSTEKSKEHRSKEPRHTVSSVEEHVEADLEMHVEPIGDAIDAEIYEADAKAKEQRLKDERQQQRSKEHRRMRTPPRSPTHHGKRNIGRVQPMRQEPVRHEPVQHEEKPRPTRSTLMPISSVVRVASQKAGVQTRKEQRRPPAAEMAPRPSLFLKAMHDASVSATLRPPTVPKEKKIAPKRRKSDSSDSDDSPQRSHSHQKKTRRQETEKPKTPSAEKRKHHREHLSASKRRVELKYEEDDDAEALIVDGESEKKVETKTRFVITMSGLSGTFHDKYGVPIDEEEIEDADDPEETPPVAKIVAKPKAGQPSPPKLTVIKRLTERVSTRPVKLRLAHHQKQEEVHVEADEEPEDEAIVTDHFHEDRIATTDSSNGQAVERTDTRNVVKASEAGQTPVWTGHFNPVSITLDDDDEEEEIDAMMANNANGNFVSGSFDATELPPTHSMSRPAAPQAADKVLERCKFWPACRQGDSCTYLHPIKHCLTFPKCTFGDKCLYIHPNCKFDQACTRPNCPYTHAGKKAASGTVMPPARPPYTTKIAQDFSTVPIPCKFAGKCTNVRCPFKHPKPCRFAAECLNPTCPFAHPKKRDDPSTNVFSAKYKWKADNPASVDQEKISSVSSIAA</sequence>
<feature type="zinc finger region" description="C3H1-type" evidence="10">
    <location>
        <begin position="678"/>
        <end position="712"/>
    </location>
</feature>
<dbReference type="GO" id="GO:0016607">
    <property type="term" value="C:nuclear speck"/>
    <property type="evidence" value="ECO:0007669"/>
    <property type="project" value="UniProtKB-SubCell"/>
</dbReference>
<feature type="region of interest" description="Disordered" evidence="11">
    <location>
        <begin position="80"/>
        <end position="388"/>
    </location>
</feature>
<feature type="compositionally biased region" description="Basic and acidic residues" evidence="11">
    <location>
        <begin position="350"/>
        <end position="362"/>
    </location>
</feature>
<dbReference type="InterPro" id="IPR040366">
    <property type="entry name" value="Nab2/ZC3H14"/>
</dbReference>
<keyword evidence="5" id="KW-0677">Repeat</keyword>
<keyword evidence="7 10" id="KW-0862">Zinc</keyword>
<comment type="subcellular location">
    <subcellularLocation>
        <location evidence="1">Nucleus speckle</location>
    </subcellularLocation>
</comment>
<evidence type="ECO:0000256" key="11">
    <source>
        <dbReference type="SAM" id="MobiDB-lite"/>
    </source>
</evidence>
<dbReference type="FunFam" id="4.10.1000.30:FF:000001">
    <property type="entry name" value="Zinc finger CCCH domain-containing protein 14"/>
    <property type="match status" value="1"/>
</dbReference>
<feature type="compositionally biased region" description="Basic and acidic residues" evidence="11">
    <location>
        <begin position="80"/>
        <end position="131"/>
    </location>
</feature>
<evidence type="ECO:0000313" key="13">
    <source>
        <dbReference type="Proteomes" id="UP000887566"/>
    </source>
</evidence>
<dbReference type="Pfam" id="PF01480">
    <property type="entry name" value="PWI"/>
    <property type="match status" value="1"/>
</dbReference>
<keyword evidence="13" id="KW-1185">Reference proteome</keyword>
<dbReference type="InterPro" id="IPR002483">
    <property type="entry name" value="PWI_dom"/>
</dbReference>
<proteinExistence type="inferred from homology"/>
<evidence type="ECO:0000256" key="2">
    <source>
        <dbReference type="ARBA" id="ARBA00008423"/>
    </source>
</evidence>
<dbReference type="WBParaSite" id="PSAMB.scaffold4495size14416.g24495.t1">
    <property type="protein sequence ID" value="PSAMB.scaffold4495size14416.g24495.t1"/>
    <property type="gene ID" value="PSAMB.scaffold4495size14416.g24495"/>
</dbReference>
<keyword evidence="9" id="KW-0539">Nucleus</keyword>
<feature type="region of interest" description="Disordered" evidence="11">
    <location>
        <begin position="474"/>
        <end position="496"/>
    </location>
</feature>
<feature type="compositionally biased region" description="Basic residues" evidence="11">
    <location>
        <begin position="212"/>
        <end position="232"/>
    </location>
</feature>
<feature type="compositionally biased region" description="Basic and acidic residues" evidence="11">
    <location>
        <begin position="370"/>
        <end position="381"/>
    </location>
</feature>
<dbReference type="Pfam" id="PF14608">
    <property type="entry name" value="zf-CCCH_2"/>
    <property type="match status" value="5"/>
</dbReference>
<name>A0A914WK46_9BILA</name>
<dbReference type="AlphaFoldDB" id="A0A914WK46"/>
<dbReference type="InterPro" id="IPR000571">
    <property type="entry name" value="Znf_CCCH"/>
</dbReference>
<dbReference type="GO" id="GO:0005737">
    <property type="term" value="C:cytoplasm"/>
    <property type="evidence" value="ECO:0007669"/>
    <property type="project" value="TreeGrafter"/>
</dbReference>
<dbReference type="Gene3D" id="4.10.1000.30">
    <property type="match status" value="1"/>
</dbReference>
<dbReference type="GO" id="GO:0008143">
    <property type="term" value="F:poly(A) binding"/>
    <property type="evidence" value="ECO:0007669"/>
    <property type="project" value="InterPro"/>
</dbReference>
<comment type="similarity">
    <text evidence="2">Belongs to the ZC3H14 family.</text>
</comment>
<evidence type="ECO:0000256" key="7">
    <source>
        <dbReference type="ARBA" id="ARBA00022833"/>
    </source>
</evidence>
<evidence type="ECO:0000259" key="12">
    <source>
        <dbReference type="PROSITE" id="PS50103"/>
    </source>
</evidence>
<feature type="domain" description="C3H1-type" evidence="12">
    <location>
        <begin position="600"/>
        <end position="625"/>
    </location>
</feature>
<feature type="domain" description="C3H1-type" evidence="12">
    <location>
        <begin position="678"/>
        <end position="712"/>
    </location>
</feature>
<evidence type="ECO:0000256" key="5">
    <source>
        <dbReference type="ARBA" id="ARBA00022737"/>
    </source>
</evidence>
<dbReference type="Proteomes" id="UP000887566">
    <property type="component" value="Unplaced"/>
</dbReference>
<dbReference type="PANTHER" id="PTHR14738">
    <property type="entry name" value="ZINC FINGER CCCH DOMAIN-CONTAINING PROTEIN 14"/>
    <property type="match status" value="1"/>
</dbReference>
<dbReference type="Gene3D" id="1.20.1390.10">
    <property type="entry name" value="PWI domain"/>
    <property type="match status" value="1"/>
</dbReference>
<evidence type="ECO:0000256" key="8">
    <source>
        <dbReference type="ARBA" id="ARBA00022884"/>
    </source>
</evidence>
<dbReference type="SMART" id="SM00356">
    <property type="entry name" value="ZnF_C3H1"/>
    <property type="match status" value="2"/>
</dbReference>
<reference evidence="14" key="1">
    <citation type="submission" date="2022-11" db="UniProtKB">
        <authorList>
            <consortium name="WormBaseParasite"/>
        </authorList>
    </citation>
    <scope>IDENTIFICATION</scope>
</reference>
<evidence type="ECO:0000256" key="1">
    <source>
        <dbReference type="ARBA" id="ARBA00004324"/>
    </source>
</evidence>
<feature type="compositionally biased region" description="Basic and acidic residues" evidence="11">
    <location>
        <begin position="193"/>
        <end position="211"/>
    </location>
</feature>
<dbReference type="PANTHER" id="PTHR14738:SF29">
    <property type="entry name" value="ZINC FINGER CCCH DOMAIN-CONTAINING PROTEIN 14"/>
    <property type="match status" value="1"/>
</dbReference>
<keyword evidence="4 10" id="KW-0479">Metal-binding</keyword>
<evidence type="ECO:0000313" key="14">
    <source>
        <dbReference type="WBParaSite" id="PSAMB.scaffold4495size14416.g24495.t1"/>
    </source>
</evidence>
<feature type="compositionally biased region" description="Basic and acidic residues" evidence="11">
    <location>
        <begin position="140"/>
        <end position="181"/>
    </location>
</feature>
<evidence type="ECO:0000256" key="3">
    <source>
        <dbReference type="ARBA" id="ARBA00015071"/>
    </source>
</evidence>
<dbReference type="GO" id="GO:0043488">
    <property type="term" value="P:regulation of mRNA stability"/>
    <property type="evidence" value="ECO:0007669"/>
    <property type="project" value="InterPro"/>
</dbReference>
<evidence type="ECO:0000256" key="4">
    <source>
        <dbReference type="ARBA" id="ARBA00022723"/>
    </source>
</evidence>
<feature type="zinc finger region" description="C3H1-type" evidence="10">
    <location>
        <begin position="600"/>
        <end position="625"/>
    </location>
</feature>
<evidence type="ECO:0000256" key="10">
    <source>
        <dbReference type="PROSITE-ProRule" id="PRU00723"/>
    </source>
</evidence>